<dbReference type="HOGENOM" id="CLU_145326_0_0_7"/>
<keyword evidence="3" id="KW-1005">Bacterial flagellum biogenesis</keyword>
<evidence type="ECO:0000256" key="3">
    <source>
        <dbReference type="ARBA" id="ARBA00022795"/>
    </source>
</evidence>
<evidence type="ECO:0000256" key="2">
    <source>
        <dbReference type="ARBA" id="ARBA00007703"/>
    </source>
</evidence>
<dbReference type="GO" id="GO:0044780">
    <property type="term" value="P:bacterial-type flagellum assembly"/>
    <property type="evidence" value="ECO:0007669"/>
    <property type="project" value="InterPro"/>
</dbReference>
<dbReference type="AlphaFoldDB" id="V8C7L8"/>
<keyword evidence="4" id="KW-0175">Coiled coil</keyword>
<dbReference type="PATRIC" id="fig|1357400.3.peg.2074"/>
<evidence type="ECO:0000313" key="5">
    <source>
        <dbReference type="EMBL" id="ETD22741.1"/>
    </source>
</evidence>
<comment type="function">
    <text evidence="1">Required for the efficient initiation of filament assembly.</text>
</comment>
<dbReference type="InterPro" id="IPR036679">
    <property type="entry name" value="FlgN-like_sf"/>
</dbReference>
<dbReference type="InterPro" id="IPR007809">
    <property type="entry name" value="FlgN-like"/>
</dbReference>
<comment type="caution">
    <text evidence="5">The sequence shown here is derived from an EMBL/GenBank/DDBJ whole genome shotgun (WGS) entry which is preliminary data.</text>
</comment>
<comment type="similarity">
    <text evidence="2">Belongs to the FlgN family.</text>
</comment>
<protein>
    <recommendedName>
        <fullName evidence="7">Flagellar protein FlgN</fullName>
    </recommendedName>
</protein>
<dbReference type="STRING" id="1357400.HMPREF2086_01540"/>
<proteinExistence type="inferred from homology"/>
<dbReference type="Pfam" id="PF05130">
    <property type="entry name" value="FlgN"/>
    <property type="match status" value="1"/>
</dbReference>
<dbReference type="EMBL" id="AZJI01000007">
    <property type="protein sequence ID" value="ETD22741.1"/>
    <property type="molecule type" value="Genomic_DNA"/>
</dbReference>
<gene>
    <name evidence="5" type="ORF">HMPREF2086_01540</name>
</gene>
<evidence type="ECO:0000313" key="6">
    <source>
        <dbReference type="Proteomes" id="UP000018731"/>
    </source>
</evidence>
<dbReference type="OrthoDB" id="5334106at2"/>
<sequence length="145" mass="16703">MVMQYLQGAIADLRTLIDYTKQDIESIKLAKHDEIFERNPKKDALIKEFETKKSLISQEMLALKNNNPQKEIKDLIDSRTQELFDEMSQALKELKKLNSSYAQIVFAVSEFFTSLMDKLIPKEAQTYGDKKSTPKSSINLLQIKA</sequence>
<feature type="coiled-coil region" evidence="4">
    <location>
        <begin position="46"/>
        <end position="100"/>
    </location>
</feature>
<evidence type="ECO:0000256" key="4">
    <source>
        <dbReference type="SAM" id="Coils"/>
    </source>
</evidence>
<evidence type="ECO:0000256" key="1">
    <source>
        <dbReference type="ARBA" id="ARBA00002397"/>
    </source>
</evidence>
<reference evidence="5 6" key="1">
    <citation type="journal article" date="2014" name="Genome Announc.">
        <title>Draft genome sequences of six enterohepatic helicobacter species isolated from humans and one from rhesus macaques.</title>
        <authorList>
            <person name="Shen Z."/>
            <person name="Sheh A."/>
            <person name="Young S.K."/>
            <person name="Abouelliel A."/>
            <person name="Ward D.V."/>
            <person name="Earl A.M."/>
            <person name="Fox J.G."/>
        </authorList>
    </citation>
    <scope>NUCLEOTIDE SEQUENCE [LARGE SCALE GENOMIC DNA]</scope>
    <source>
        <strain evidence="5 6">MIT 99-5501</strain>
    </source>
</reference>
<evidence type="ECO:0008006" key="7">
    <source>
        <dbReference type="Google" id="ProtNLM"/>
    </source>
</evidence>
<dbReference type="RefSeq" id="WP_023928275.1">
    <property type="nucleotide sequence ID" value="NZ_KI669455.1"/>
</dbReference>
<dbReference type="SUPFAM" id="SSF140566">
    <property type="entry name" value="FlgN-like"/>
    <property type="match status" value="1"/>
</dbReference>
<keyword evidence="6" id="KW-1185">Reference proteome</keyword>
<organism evidence="5 6">
    <name type="scientific">Helicobacter macacae MIT 99-5501</name>
    <dbReference type="NCBI Taxonomy" id="1357400"/>
    <lineage>
        <taxon>Bacteria</taxon>
        <taxon>Pseudomonadati</taxon>
        <taxon>Campylobacterota</taxon>
        <taxon>Epsilonproteobacteria</taxon>
        <taxon>Campylobacterales</taxon>
        <taxon>Helicobacteraceae</taxon>
        <taxon>Helicobacter</taxon>
    </lineage>
</organism>
<dbReference type="eggNOG" id="ENOG5031939">
    <property type="taxonomic scope" value="Bacteria"/>
</dbReference>
<accession>V8C7L8</accession>
<dbReference type="Proteomes" id="UP000018731">
    <property type="component" value="Unassembled WGS sequence"/>
</dbReference>
<name>V8C7L8_9HELI</name>